<dbReference type="InterPro" id="IPR039994">
    <property type="entry name" value="NO66-like"/>
</dbReference>
<keyword evidence="11 14" id="KW-0539">Nucleus</keyword>
<evidence type="ECO:0000256" key="10">
    <source>
        <dbReference type="ARBA" id="ARBA00023163"/>
    </source>
</evidence>
<evidence type="ECO:0000256" key="2">
    <source>
        <dbReference type="ARBA" id="ARBA00010309"/>
    </source>
</evidence>
<evidence type="ECO:0000256" key="4">
    <source>
        <dbReference type="ARBA" id="ARBA00022723"/>
    </source>
</evidence>
<keyword evidence="5" id="KW-0156">Chromatin regulator</keyword>
<evidence type="ECO:0000256" key="13">
    <source>
        <dbReference type="ARBA" id="ARBA00047915"/>
    </source>
</evidence>
<dbReference type="GO" id="GO:0032453">
    <property type="term" value="F:histone H3K4 demethylase activity"/>
    <property type="evidence" value="ECO:0007669"/>
    <property type="project" value="TreeGrafter"/>
</dbReference>
<feature type="region of interest" description="Disordered" evidence="15">
    <location>
        <begin position="26"/>
        <end position="159"/>
    </location>
</feature>
<dbReference type="Pfam" id="PF21233">
    <property type="entry name" value="WHD_RIOX1"/>
    <property type="match status" value="1"/>
</dbReference>
<keyword evidence="4 14" id="KW-0479">Metal-binding</keyword>
<comment type="function">
    <text evidence="12">Oxygenase that can act as both a histone lysine demethylase and a ribosomal histidine hydroxylase. Specifically demethylates 'Lys-4' (H3K4me) and 'Lys-36' (H3K36me) of histone H3, thereby playing a central role in histone code.</text>
</comment>
<feature type="compositionally biased region" description="Basic residues" evidence="15">
    <location>
        <begin position="32"/>
        <end position="41"/>
    </location>
</feature>
<evidence type="ECO:0000313" key="17">
    <source>
        <dbReference type="EMBL" id="CAG7836077.1"/>
    </source>
</evidence>
<dbReference type="Pfam" id="PF08007">
    <property type="entry name" value="JmjC_2"/>
    <property type="match status" value="1"/>
</dbReference>
<comment type="caution">
    <text evidence="17">The sequence shown here is derived from an EMBL/GenBank/DDBJ whole genome shotgun (WGS) entry which is preliminary data.</text>
</comment>
<dbReference type="PANTHER" id="PTHR13096">
    <property type="entry name" value="MINA53 MYC INDUCED NUCLEAR ANTIGEN"/>
    <property type="match status" value="1"/>
</dbReference>
<evidence type="ECO:0000256" key="11">
    <source>
        <dbReference type="ARBA" id="ARBA00023242"/>
    </source>
</evidence>
<evidence type="ECO:0000313" key="18">
    <source>
        <dbReference type="Proteomes" id="UP000708208"/>
    </source>
</evidence>
<evidence type="ECO:0000256" key="3">
    <source>
        <dbReference type="ARBA" id="ARBA00022491"/>
    </source>
</evidence>
<dbReference type="AlphaFoldDB" id="A0A8J2LT41"/>
<comment type="similarity">
    <text evidence="2">Belongs to the ROX family. NO66 subfamily.</text>
</comment>
<dbReference type="InterPro" id="IPR049043">
    <property type="entry name" value="WHD_RIOX1"/>
</dbReference>
<name>A0A8J2LT41_9HEXA</name>
<evidence type="ECO:0000256" key="15">
    <source>
        <dbReference type="SAM" id="MobiDB-lite"/>
    </source>
</evidence>
<dbReference type="GO" id="GO:0005730">
    <property type="term" value="C:nucleolus"/>
    <property type="evidence" value="ECO:0007669"/>
    <property type="project" value="TreeGrafter"/>
</dbReference>
<dbReference type="GO" id="GO:0005506">
    <property type="term" value="F:iron ion binding"/>
    <property type="evidence" value="ECO:0007669"/>
    <property type="project" value="UniProtKB-UniRule"/>
</dbReference>
<feature type="compositionally biased region" description="Polar residues" evidence="15">
    <location>
        <begin position="148"/>
        <end position="157"/>
    </location>
</feature>
<feature type="compositionally biased region" description="Acidic residues" evidence="15">
    <location>
        <begin position="697"/>
        <end position="768"/>
    </location>
</feature>
<dbReference type="Proteomes" id="UP000708208">
    <property type="component" value="Unassembled WGS sequence"/>
</dbReference>
<dbReference type="SMART" id="SM00558">
    <property type="entry name" value="JmjC"/>
    <property type="match status" value="1"/>
</dbReference>
<dbReference type="OrthoDB" id="425950at2759"/>
<evidence type="ECO:0000259" key="16">
    <source>
        <dbReference type="PROSITE" id="PS51184"/>
    </source>
</evidence>
<dbReference type="InterPro" id="IPR003347">
    <property type="entry name" value="JmjC_dom"/>
</dbReference>
<evidence type="ECO:0000256" key="6">
    <source>
        <dbReference type="ARBA" id="ARBA00022964"/>
    </source>
</evidence>
<feature type="region of interest" description="Disordered" evidence="15">
    <location>
        <begin position="694"/>
        <end position="824"/>
    </location>
</feature>
<keyword evidence="7 14" id="KW-0560">Oxidoreductase</keyword>
<evidence type="ECO:0000256" key="7">
    <source>
        <dbReference type="ARBA" id="ARBA00023002"/>
    </source>
</evidence>
<evidence type="ECO:0000256" key="9">
    <source>
        <dbReference type="ARBA" id="ARBA00023015"/>
    </source>
</evidence>
<sequence>MKLEEVNSLPAYAVYKNLVPGVRVYQDTNTPKKNKGQKKKSVGQAPKGGKAPVKAEVTLLSAARENDVVVEGGKQGTSKLTKVSEKQKNKKLKRKADAVTPGTAPLTEAQISKRSKGEEAPKKASTNNVSENSKKGGKSPKKTGDVPVNNNGLNTSAEKLPNGVEKKKKRIRNKGGIKNPVEASNNGVMKEVKEVNKQKTKERVAPPTVSNCLVVGTSPRENSSNKMELNEIPLISLMSSKSVEDSVEHGKNLFQWLISPTPVTKFRSENWEKAPLLIKRSDPEYYKWLLSSALIDEILRKNTIRFGKNIDVTSYTNGQRETHNPVGRAMPAAVWDYYSNGCSIRFLNPQTYVKPLWRLNALLQEYFGTFVGANVYLTPADSQGFAPHYDDIEAFVLQVEGRKHWKVYKPRSKDEELPRFSSTNFSEEQDNIGEPVLDVILEEGDLLYFPRGFIHQAKAVGEHSLHITVSCYQMNSWGDLMKEYLSSAVDVAMTSKVDFRKGLPTDYLSYMGIVHQNSKNKIIVSKRKAFMNNTKKLVEQILQFTTPDIAADQMGKKFIWDSLPPFLTARERNTSAANDGEFMEEGQVFNRCELDPDTEVKLLRKNCIRLVFEENSFRLYFSLENSLEYHGEEAQFVEIPEDAKDAVNFLISKYPDFVKIDDLPIEDLTTKVQLVADLWEKGMILTKNPLSPVWDESLMDSEEEEDESSEDESEDLGSEDSIDEDDSDDDSENFSYDYDEFIEDNFGEGADCFDSDVESLEEESEDSQDSGGLGKSYIEEVTSGDEFNASNRNGPESSEDDVPPQLISIRPKQKIQKSKIKNSK</sequence>
<evidence type="ECO:0000256" key="1">
    <source>
        <dbReference type="ARBA" id="ARBA00004123"/>
    </source>
</evidence>
<comment type="catalytic activity">
    <reaction evidence="13 14">
        <text>N(6),N(6)-dimethyl-L-lysyl(36)-[histone H3] + 2 2-oxoglutarate + 2 O2 = L-lysyl(36)-[histone H3] + 2 formaldehyde + 2 succinate + 2 CO2</text>
        <dbReference type="Rhea" id="RHEA:42032"/>
        <dbReference type="Rhea" id="RHEA-COMP:9785"/>
        <dbReference type="Rhea" id="RHEA-COMP:9787"/>
        <dbReference type="ChEBI" id="CHEBI:15379"/>
        <dbReference type="ChEBI" id="CHEBI:16526"/>
        <dbReference type="ChEBI" id="CHEBI:16810"/>
        <dbReference type="ChEBI" id="CHEBI:16842"/>
        <dbReference type="ChEBI" id="CHEBI:29969"/>
        <dbReference type="ChEBI" id="CHEBI:30031"/>
        <dbReference type="ChEBI" id="CHEBI:61976"/>
        <dbReference type="EC" id="1.14.11.27"/>
    </reaction>
</comment>
<dbReference type="EC" id="1.14.11.27" evidence="14"/>
<feature type="domain" description="JmjC" evidence="16">
    <location>
        <begin position="342"/>
        <end position="488"/>
    </location>
</feature>
<protein>
    <recommendedName>
        <fullName evidence="14">Bifunctional lysine-specific demethylase and histidyl-hydroxylase</fullName>
        <ecNumber evidence="14">1.14.11.27</ecNumber>
    </recommendedName>
</protein>
<comment type="subcellular location">
    <subcellularLocation>
        <location evidence="1 14">Nucleus</location>
    </subcellularLocation>
</comment>
<reference evidence="17" key="1">
    <citation type="submission" date="2021-06" db="EMBL/GenBank/DDBJ databases">
        <authorList>
            <person name="Hodson N. C."/>
            <person name="Mongue J. A."/>
            <person name="Jaron S. K."/>
        </authorList>
    </citation>
    <scope>NUCLEOTIDE SEQUENCE</scope>
</reference>
<organism evidence="17 18">
    <name type="scientific">Allacma fusca</name>
    <dbReference type="NCBI Taxonomy" id="39272"/>
    <lineage>
        <taxon>Eukaryota</taxon>
        <taxon>Metazoa</taxon>
        <taxon>Ecdysozoa</taxon>
        <taxon>Arthropoda</taxon>
        <taxon>Hexapoda</taxon>
        <taxon>Collembola</taxon>
        <taxon>Symphypleona</taxon>
        <taxon>Sminthuridae</taxon>
        <taxon>Allacma</taxon>
    </lineage>
</organism>
<accession>A0A8J2LT41</accession>
<evidence type="ECO:0000256" key="14">
    <source>
        <dbReference type="RuleBase" id="RU366061"/>
    </source>
</evidence>
<evidence type="ECO:0000256" key="8">
    <source>
        <dbReference type="ARBA" id="ARBA00023004"/>
    </source>
</evidence>
<dbReference type="FunFam" id="2.60.120.650:FF:000013">
    <property type="entry name" value="Ribosomal oxygenase 1"/>
    <property type="match status" value="1"/>
</dbReference>
<keyword evidence="9 14" id="KW-0805">Transcription regulation</keyword>
<dbReference type="PANTHER" id="PTHR13096:SF8">
    <property type="entry name" value="RIBOSOMAL OXYGENASE 1"/>
    <property type="match status" value="1"/>
</dbReference>
<keyword evidence="8 14" id="KW-0408">Iron</keyword>
<comment type="cofactor">
    <cofactor evidence="14">
        <name>Fe(2+)</name>
        <dbReference type="ChEBI" id="CHEBI:29033"/>
    </cofactor>
    <text evidence="14">Binds 1 Fe(2+) ion per subunit.</text>
</comment>
<dbReference type="PROSITE" id="PS51184">
    <property type="entry name" value="JMJC"/>
    <property type="match status" value="1"/>
</dbReference>
<keyword evidence="18" id="KW-1185">Reference proteome</keyword>
<dbReference type="FunFam" id="3.90.930.40:FF:000001">
    <property type="entry name" value="ribosomal oxygenase 1 isoform X1"/>
    <property type="match status" value="1"/>
</dbReference>
<keyword evidence="3" id="KW-0678">Repressor</keyword>
<proteinExistence type="inferred from homology"/>
<feature type="compositionally biased region" description="Basic residues" evidence="15">
    <location>
        <begin position="811"/>
        <end position="824"/>
    </location>
</feature>
<evidence type="ECO:0000256" key="5">
    <source>
        <dbReference type="ARBA" id="ARBA00022853"/>
    </source>
</evidence>
<keyword evidence="6 14" id="KW-0223">Dioxygenase</keyword>
<dbReference type="EMBL" id="CAJVCH010570869">
    <property type="protein sequence ID" value="CAG7836077.1"/>
    <property type="molecule type" value="Genomic_DNA"/>
</dbReference>
<dbReference type="GO" id="GO:0140680">
    <property type="term" value="F:histone H3K36me/H3K36me2 demethylase activity"/>
    <property type="evidence" value="ECO:0007669"/>
    <property type="project" value="UniProtKB-EC"/>
</dbReference>
<gene>
    <name evidence="17" type="ORF">AFUS01_LOCUS45364</name>
</gene>
<evidence type="ECO:0000256" key="12">
    <source>
        <dbReference type="ARBA" id="ARBA00025670"/>
    </source>
</evidence>
<keyword evidence="10 14" id="KW-0804">Transcription</keyword>